<organism evidence="3 4">
    <name type="scientific">Vibrio mimicus</name>
    <dbReference type="NCBI Taxonomy" id="674"/>
    <lineage>
        <taxon>Bacteria</taxon>
        <taxon>Pseudomonadati</taxon>
        <taxon>Pseudomonadota</taxon>
        <taxon>Gammaproteobacteria</taxon>
        <taxon>Vibrionales</taxon>
        <taxon>Vibrionaceae</taxon>
        <taxon>Vibrio</taxon>
    </lineage>
</organism>
<gene>
    <name evidence="3" type="ORF">AL544_006525</name>
</gene>
<accession>A0A2J9VLF7</accession>
<sequence>MQFSMLSRTLLAVSTLTLAIPTHAIKMTDKQIELSINTQIAWMRDEGAFTDMAACSGKPEDTIIKGIRSLLEKCMKGDESQYELCYSNGFKSVLGVTDARLEACMDQYGDDDEEQYYALQEKEEKLRAELDELQSRNDNSDAHWNKIEALEQQLQDLYREMEPLEQAEAERTKREWELATNEVRKMNKKLAPLEDHSEHNMTIGLDEPWRGMKPSFDHLPPEQAMAKEAQWMICSQMVNDVTLSAESIGAVKHQPEAYGITDEQNQQALREHYHASSGTFLDKIDEKIVEISLNDWEFAHTAKGMYDISKKAWDWCQAQPAEKFIDVDDSRL</sequence>
<feature type="chain" id="PRO_5014420868" description="Chromosome partitioning protein ParA" evidence="2">
    <location>
        <begin position="20"/>
        <end position="332"/>
    </location>
</feature>
<dbReference type="Proteomes" id="UP000053748">
    <property type="component" value="Unassembled WGS sequence"/>
</dbReference>
<name>A0A2J9VLF7_VIBMI</name>
<protein>
    <recommendedName>
        <fullName evidence="5">Chromosome partitioning protein ParA</fullName>
    </recommendedName>
</protein>
<keyword evidence="4" id="KW-1185">Reference proteome</keyword>
<evidence type="ECO:0000313" key="4">
    <source>
        <dbReference type="Proteomes" id="UP000053748"/>
    </source>
</evidence>
<keyword evidence="1" id="KW-0175">Coiled coil</keyword>
<evidence type="ECO:0000313" key="3">
    <source>
        <dbReference type="EMBL" id="PNM64562.1"/>
    </source>
</evidence>
<feature type="signal peptide" evidence="2">
    <location>
        <begin position="1"/>
        <end position="19"/>
    </location>
</feature>
<evidence type="ECO:0008006" key="5">
    <source>
        <dbReference type="Google" id="ProtNLM"/>
    </source>
</evidence>
<feature type="coiled-coil region" evidence="1">
    <location>
        <begin position="116"/>
        <end position="189"/>
    </location>
</feature>
<comment type="caution">
    <text evidence="3">The sequence shown here is derived from an EMBL/GenBank/DDBJ whole genome shotgun (WGS) entry which is preliminary data.</text>
</comment>
<dbReference type="RefSeq" id="WP_001160689.1">
    <property type="nucleotide sequence ID" value="NZ_CAWMSS010000002.1"/>
</dbReference>
<dbReference type="OrthoDB" id="5856137at2"/>
<evidence type="ECO:0000256" key="2">
    <source>
        <dbReference type="SAM" id="SignalP"/>
    </source>
</evidence>
<dbReference type="AlphaFoldDB" id="A0A2J9VLF7"/>
<keyword evidence="2" id="KW-0732">Signal</keyword>
<reference evidence="3" key="1">
    <citation type="submission" date="2017-12" db="EMBL/GenBank/DDBJ databases">
        <title>FDA dAtabase for Regulatory Grade micrObial Sequences (FDA-ARGOS): Supporting development and validation of Infectious Disease Dx tests.</title>
        <authorList>
            <person name="Hoffmann M."/>
            <person name="Allard M."/>
            <person name="Evans P."/>
            <person name="Brown E."/>
            <person name="Tallon L.J."/>
            <person name="Sadzewicz L."/>
            <person name="Sengamalay N."/>
            <person name="Ott S."/>
            <person name="Godinez A."/>
            <person name="Nagaraj S."/>
            <person name="Vavikolanu K."/>
            <person name="Aluvathingal J."/>
            <person name="Nadendla S."/>
            <person name="Hobson J."/>
            <person name="Sichtig H."/>
        </authorList>
    </citation>
    <scope>NUCLEOTIDE SEQUENCE [LARGE SCALE GENOMIC DNA]</scope>
    <source>
        <strain evidence="3">FDAARGOS_113</strain>
    </source>
</reference>
<evidence type="ECO:0000256" key="1">
    <source>
        <dbReference type="SAM" id="Coils"/>
    </source>
</evidence>
<dbReference type="EMBL" id="LOSJ02000001">
    <property type="protein sequence ID" value="PNM64562.1"/>
    <property type="molecule type" value="Genomic_DNA"/>
</dbReference>
<proteinExistence type="predicted"/>